<dbReference type="AlphaFoldDB" id="B0MN48"/>
<keyword evidence="3" id="KW-1185">Reference proteome</keyword>
<accession>B0MN48</accession>
<keyword evidence="1" id="KW-0472">Membrane</keyword>
<feature type="transmembrane region" description="Helical" evidence="1">
    <location>
        <begin position="169"/>
        <end position="187"/>
    </location>
</feature>
<dbReference type="Proteomes" id="UP000005326">
    <property type="component" value="Unassembled WGS sequence"/>
</dbReference>
<organism evidence="2 3">
    <name type="scientific">[Eubacterium] siraeum DSM 15702</name>
    <dbReference type="NCBI Taxonomy" id="428128"/>
    <lineage>
        <taxon>Bacteria</taxon>
        <taxon>Bacillati</taxon>
        <taxon>Bacillota</taxon>
        <taxon>Clostridia</taxon>
        <taxon>Eubacteriales</taxon>
        <taxon>Oscillospiraceae</taxon>
        <taxon>Oscillospiraceae incertae sedis</taxon>
    </lineage>
</organism>
<protein>
    <submittedName>
        <fullName evidence="2">Uncharacterized protein</fullName>
    </submittedName>
</protein>
<comment type="caution">
    <text evidence="2">The sequence shown here is derived from an EMBL/GenBank/DDBJ whole genome shotgun (WGS) entry which is preliminary data.</text>
</comment>
<proteinExistence type="predicted"/>
<feature type="transmembrane region" description="Helical" evidence="1">
    <location>
        <begin position="193"/>
        <end position="213"/>
    </location>
</feature>
<gene>
    <name evidence="2" type="ORF">EUBSIR_01253</name>
</gene>
<keyword evidence="1" id="KW-0812">Transmembrane</keyword>
<evidence type="ECO:0000256" key="1">
    <source>
        <dbReference type="SAM" id="Phobius"/>
    </source>
</evidence>
<name>B0MN48_9FIRM</name>
<evidence type="ECO:0000313" key="2">
    <source>
        <dbReference type="EMBL" id="EDS00971.1"/>
    </source>
</evidence>
<keyword evidence="1" id="KW-1133">Transmembrane helix</keyword>
<feature type="transmembrane region" description="Helical" evidence="1">
    <location>
        <begin position="112"/>
        <end position="134"/>
    </location>
</feature>
<evidence type="ECO:0000313" key="3">
    <source>
        <dbReference type="Proteomes" id="UP000005326"/>
    </source>
</evidence>
<dbReference type="EMBL" id="ABCA03000044">
    <property type="protein sequence ID" value="EDS00971.1"/>
    <property type="molecule type" value="Genomic_DNA"/>
</dbReference>
<feature type="transmembrane region" description="Helical" evidence="1">
    <location>
        <begin position="140"/>
        <end position="157"/>
    </location>
</feature>
<reference evidence="2" key="2">
    <citation type="submission" date="2014-06" db="EMBL/GenBank/DDBJ databases">
        <title>Draft genome sequence of Eubacterium siraeum (DSM 15702).</title>
        <authorList>
            <person name="Sudarsanam P."/>
            <person name="Ley R."/>
            <person name="Guruge J."/>
            <person name="Turnbaugh P.J."/>
            <person name="Mahowald M."/>
            <person name="Liep D."/>
            <person name="Gordon J."/>
        </authorList>
    </citation>
    <scope>NUCLEOTIDE SEQUENCE</scope>
    <source>
        <strain evidence="2">DSM 15702</strain>
    </source>
</reference>
<sequence>MSLANAASDEQRTSLIRNFPVPNTKEDIFEFLILASSNITGNTEQNICDAWAVKFRQVEQKAKLALTADADKAKFNELYEQAKKKLTRDKYVKTAKKAGSFLVKISNSLPQVIITLAWSISIAVLVIICCQNVDSSGFSPLQLVTMLDLILGAIIVPPMTRCDSAMPKFIATIGLLVCFGLLIPRCADKDSVGYIMILVVAVICAIIMLTRMFKAKKK</sequence>
<reference evidence="2" key="1">
    <citation type="submission" date="2007-10" db="EMBL/GenBank/DDBJ databases">
        <authorList>
            <person name="Fulton L."/>
            <person name="Clifton S."/>
            <person name="Fulton B."/>
            <person name="Xu J."/>
            <person name="Minx P."/>
            <person name="Pepin K.H."/>
            <person name="Johnson M."/>
            <person name="Thiruvilangam P."/>
            <person name="Bhonagiri V."/>
            <person name="Nash W.E."/>
            <person name="Mardis E.R."/>
            <person name="Wilson R.K."/>
        </authorList>
    </citation>
    <scope>NUCLEOTIDE SEQUENCE [LARGE SCALE GENOMIC DNA]</scope>
    <source>
        <strain evidence="2">DSM 15702</strain>
    </source>
</reference>